<name>A0A8J2KKX7_9HEXA</name>
<proteinExistence type="predicted"/>
<organism evidence="1 2">
    <name type="scientific">Allacma fusca</name>
    <dbReference type="NCBI Taxonomy" id="39272"/>
    <lineage>
        <taxon>Eukaryota</taxon>
        <taxon>Metazoa</taxon>
        <taxon>Ecdysozoa</taxon>
        <taxon>Arthropoda</taxon>
        <taxon>Hexapoda</taxon>
        <taxon>Collembola</taxon>
        <taxon>Symphypleona</taxon>
        <taxon>Sminthuridae</taxon>
        <taxon>Allacma</taxon>
    </lineage>
</organism>
<evidence type="ECO:0000313" key="1">
    <source>
        <dbReference type="EMBL" id="CAG7787037.1"/>
    </source>
</evidence>
<sequence length="23" mass="2768">LLNIYSCDITLYTVHKRSYSSYQ</sequence>
<dbReference type="AlphaFoldDB" id="A0A8J2KKX7"/>
<accession>A0A8J2KKX7</accession>
<evidence type="ECO:0000313" key="2">
    <source>
        <dbReference type="Proteomes" id="UP000708208"/>
    </source>
</evidence>
<dbReference type="Proteomes" id="UP000708208">
    <property type="component" value="Unassembled WGS sequence"/>
</dbReference>
<comment type="caution">
    <text evidence="1">The sequence shown here is derived from an EMBL/GenBank/DDBJ whole genome shotgun (WGS) entry which is preliminary data.</text>
</comment>
<reference evidence="1" key="1">
    <citation type="submission" date="2021-06" db="EMBL/GenBank/DDBJ databases">
        <authorList>
            <person name="Hodson N. C."/>
            <person name="Mongue J. A."/>
            <person name="Jaron S. K."/>
        </authorList>
    </citation>
    <scope>NUCLEOTIDE SEQUENCE</scope>
</reference>
<keyword evidence="2" id="KW-1185">Reference proteome</keyword>
<dbReference type="EMBL" id="CAJVCH010330511">
    <property type="protein sequence ID" value="CAG7787037.1"/>
    <property type="molecule type" value="Genomic_DNA"/>
</dbReference>
<protein>
    <submittedName>
        <fullName evidence="1">Uncharacterized protein</fullName>
    </submittedName>
</protein>
<gene>
    <name evidence="1" type="ORF">AFUS01_LOCUS25566</name>
</gene>
<feature type="non-terminal residue" evidence="1">
    <location>
        <position position="1"/>
    </location>
</feature>